<dbReference type="SUPFAM" id="SSF50729">
    <property type="entry name" value="PH domain-like"/>
    <property type="match status" value="1"/>
</dbReference>
<dbReference type="Pfam" id="PF07059">
    <property type="entry name" value="EDR2_C"/>
    <property type="match status" value="1"/>
</dbReference>
<keyword evidence="4" id="KW-1185">Reference proteome</keyword>
<dbReference type="PANTHER" id="PTHR12136">
    <property type="entry name" value="ENHANCED DISEASE RESISTANCE-RELATED"/>
    <property type="match status" value="1"/>
</dbReference>
<evidence type="ECO:0000313" key="4">
    <source>
        <dbReference type="Proteomes" id="UP000428333"/>
    </source>
</evidence>
<dbReference type="AlphaFoldDB" id="A0A6A4MH84"/>
<organism evidence="3 4">
    <name type="scientific">Rhododendron williamsianum</name>
    <dbReference type="NCBI Taxonomy" id="262921"/>
    <lineage>
        <taxon>Eukaryota</taxon>
        <taxon>Viridiplantae</taxon>
        <taxon>Streptophyta</taxon>
        <taxon>Embryophyta</taxon>
        <taxon>Tracheophyta</taxon>
        <taxon>Spermatophyta</taxon>
        <taxon>Magnoliopsida</taxon>
        <taxon>eudicotyledons</taxon>
        <taxon>Gunneridae</taxon>
        <taxon>Pentapetalae</taxon>
        <taxon>asterids</taxon>
        <taxon>Ericales</taxon>
        <taxon>Ericaceae</taxon>
        <taxon>Ericoideae</taxon>
        <taxon>Rhodoreae</taxon>
        <taxon>Rhododendron</taxon>
    </lineage>
</organism>
<dbReference type="InterPro" id="IPR023393">
    <property type="entry name" value="START-like_dom_sf"/>
</dbReference>
<comment type="caution">
    <text evidence="3">The sequence shown here is derived from an EMBL/GenBank/DDBJ whole genome shotgun (WGS) entry which is preliminary data.</text>
</comment>
<dbReference type="InterPro" id="IPR009769">
    <property type="entry name" value="EDR2_C"/>
</dbReference>
<evidence type="ECO:0000259" key="1">
    <source>
        <dbReference type="PROSITE" id="PS50003"/>
    </source>
</evidence>
<evidence type="ECO:0000313" key="3">
    <source>
        <dbReference type="EMBL" id="KAE9465318.1"/>
    </source>
</evidence>
<name>A0A6A4MH84_9ERIC</name>
<dbReference type="InterPro" id="IPR002913">
    <property type="entry name" value="START_lipid-bd_dom"/>
</dbReference>
<dbReference type="Gene3D" id="3.30.530.20">
    <property type="match status" value="1"/>
</dbReference>
<dbReference type="Proteomes" id="UP000428333">
    <property type="component" value="Linkage Group LG02"/>
</dbReference>
<dbReference type="EMBL" id="QEFC01000277">
    <property type="protein sequence ID" value="KAE9465318.1"/>
    <property type="molecule type" value="Genomic_DNA"/>
</dbReference>
<evidence type="ECO:0000259" key="2">
    <source>
        <dbReference type="PROSITE" id="PS50848"/>
    </source>
</evidence>
<sequence length="769" mass="88273">MGMPQADGKMEGWLYLIRFNRFGLQYSRKRYFILEDNCLKSFKSKPNSDMEVFFIFSLYNTSNHNDQLKFGASSPEEAARWIRSLQDAAINPAKNLAACSKRKWQPFRMSMSKRAAHKKSIEWTSVSCKHMYAMTSDVIAPSPWKIFGCQNGLRLFKEANNRDSGGRNWEDHPAIMAVGVVDGTSESVFRTLMSLGPSRSEWDFCFHRASVVEHLDGHTEIIHMQLNNEWLPWLMKRRDLLLRRYWRREDDGTYVILYHSVFHRKCPPQNGYVRANLKSNVCFKFENLKCISAPIYDGSCLHMILLLKFEKIDLLENKIFYFDVPFLHITMWRICHTSCKPRERVSGQTHAFYRLEVLEILYKKSFCEIRNYPYARESFRYSLRELFTAKAGNYYSYEFSYGEMTKDIGLTQSEKESVKPEVKRPEEIIDTEEGKMEVELENNVLSGTSSLRGLNDAADEFFDVPEPSDDDHEHEWLPDLSPKLTIQYLLLTKLDAYQPRLSSAAGFVKKLHGLTAQKKGYMDLHEVAWEENVSRSYGATLAKDPGCNLPCSWTTADPSTFLIRGETYLQDNQKVKAKSSLMQMVAADWIRSDKREDDLGSRPGGIVQKYAAQGGPQFFLIVNIQVPGSTTYGLALYFMTKTPLEETPILERFVNGDDAYRNSRFKLIPYISKGSWIVKQSVGKKACLVGQALEINYHRGKNYLELGVDVGSSTVARGVVSLVLGYLNNLVIEMAFLIQADTQEELPERLLGMCRLNHLDISKTVVVTP</sequence>
<dbReference type="SMART" id="SM00233">
    <property type="entry name" value="PH"/>
    <property type="match status" value="1"/>
</dbReference>
<dbReference type="PROSITE" id="PS50848">
    <property type="entry name" value="START"/>
    <property type="match status" value="1"/>
</dbReference>
<gene>
    <name evidence="3" type="ORF">C3L33_02772</name>
</gene>
<feature type="domain" description="START" evidence="2">
    <location>
        <begin position="123"/>
        <end position="275"/>
    </location>
</feature>
<dbReference type="PROSITE" id="PS50003">
    <property type="entry name" value="PH_DOMAIN"/>
    <property type="match status" value="1"/>
</dbReference>
<dbReference type="OrthoDB" id="9970435at2759"/>
<feature type="domain" description="PH" evidence="1">
    <location>
        <begin position="1"/>
        <end position="90"/>
    </location>
</feature>
<dbReference type="InterPro" id="IPR001849">
    <property type="entry name" value="PH_domain"/>
</dbReference>
<evidence type="ECO:0008006" key="5">
    <source>
        <dbReference type="Google" id="ProtNLM"/>
    </source>
</evidence>
<proteinExistence type="predicted"/>
<dbReference type="SUPFAM" id="SSF55961">
    <property type="entry name" value="Bet v1-like"/>
    <property type="match status" value="1"/>
</dbReference>
<dbReference type="PANTHER" id="PTHR12136:SF41">
    <property type="entry name" value="PLECKSTRIN HOMOLOGY (PH) AND LIPID-BINDING START DOMAINS-CONTAINING PROTEIN"/>
    <property type="match status" value="1"/>
</dbReference>
<dbReference type="Pfam" id="PF01852">
    <property type="entry name" value="START"/>
    <property type="match status" value="1"/>
</dbReference>
<dbReference type="CDD" id="cd00177">
    <property type="entry name" value="START"/>
    <property type="match status" value="1"/>
</dbReference>
<dbReference type="InterPro" id="IPR045096">
    <property type="entry name" value="EDR2-like"/>
</dbReference>
<feature type="non-terminal residue" evidence="3">
    <location>
        <position position="1"/>
    </location>
</feature>
<reference evidence="3 4" key="1">
    <citation type="journal article" date="2019" name="Genome Biol. Evol.">
        <title>The Rhododendron genome and chromosomal organization provide insight into shared whole-genome duplications across the heath family (Ericaceae).</title>
        <authorList>
            <person name="Soza V.L."/>
            <person name="Lindsley D."/>
            <person name="Waalkes A."/>
            <person name="Ramage E."/>
            <person name="Patwardhan R.P."/>
            <person name="Burton J.N."/>
            <person name="Adey A."/>
            <person name="Kumar A."/>
            <person name="Qiu R."/>
            <person name="Shendure J."/>
            <person name="Hall B."/>
        </authorList>
    </citation>
    <scope>NUCLEOTIDE SEQUENCE [LARGE SCALE GENOMIC DNA]</scope>
    <source>
        <strain evidence="3">RSF 1966-606</strain>
    </source>
</reference>
<accession>A0A6A4MH84</accession>
<protein>
    <recommendedName>
        <fullName evidence="5">START domain-containing protein</fullName>
    </recommendedName>
</protein>
<dbReference type="GO" id="GO:0008289">
    <property type="term" value="F:lipid binding"/>
    <property type="evidence" value="ECO:0007669"/>
    <property type="project" value="InterPro"/>
</dbReference>